<comment type="subcellular location">
    <subcellularLocation>
        <location evidence="1">Cell membrane</location>
        <topology evidence="1">Multi-pass membrane protein</topology>
    </subcellularLocation>
</comment>
<evidence type="ECO:0000256" key="4">
    <source>
        <dbReference type="ARBA" id="ARBA00022840"/>
    </source>
</evidence>
<dbReference type="CDD" id="cd03228">
    <property type="entry name" value="ABCC_MRP_Like"/>
    <property type="match status" value="1"/>
</dbReference>
<dbReference type="Pfam" id="PF00005">
    <property type="entry name" value="ABC_tran"/>
    <property type="match status" value="1"/>
</dbReference>
<dbReference type="InterPro" id="IPR003439">
    <property type="entry name" value="ABC_transporter-like_ATP-bd"/>
</dbReference>
<dbReference type="GO" id="GO:0015833">
    <property type="term" value="P:peptide transport"/>
    <property type="evidence" value="ECO:0007669"/>
    <property type="project" value="InterPro"/>
</dbReference>
<dbReference type="PROSITE" id="PS50929">
    <property type="entry name" value="ABC_TM1F"/>
    <property type="match status" value="1"/>
</dbReference>
<reference evidence="10" key="1">
    <citation type="submission" date="2024-05" db="EMBL/GenBank/DDBJ databases">
        <title>Campylobacter coli isolated from environmental waters in Slovenia.</title>
        <authorList>
            <person name="Zautner A.E."/>
            <person name="Bunk B."/>
            <person name="Riedel T."/>
            <person name="Sproeer C."/>
        </authorList>
    </citation>
    <scope>NUCLEOTIDE SEQUENCE</scope>
    <source>
        <strain evidence="10">CCS1377</strain>
    </source>
</reference>
<dbReference type="EMBL" id="CP155620">
    <property type="protein sequence ID" value="XBJ29259.1"/>
    <property type="molecule type" value="Genomic_DNA"/>
</dbReference>
<evidence type="ECO:0000256" key="2">
    <source>
        <dbReference type="ARBA" id="ARBA00022692"/>
    </source>
</evidence>
<protein>
    <submittedName>
        <fullName evidence="10">Multidrug ABC transporter permease/ATP-binding protein</fullName>
    </submittedName>
</protein>
<evidence type="ECO:0000256" key="6">
    <source>
        <dbReference type="ARBA" id="ARBA00023136"/>
    </source>
</evidence>
<feature type="transmembrane region" description="Helical" evidence="7">
    <location>
        <begin position="268"/>
        <end position="292"/>
    </location>
</feature>
<gene>
    <name evidence="10" type="ORF">AAH949_09325</name>
</gene>
<organism evidence="10">
    <name type="scientific">Campylobacter sp. CCS1377</name>
    <dbReference type="NCBI Taxonomy" id="3158229"/>
    <lineage>
        <taxon>Bacteria</taxon>
        <taxon>Pseudomonadati</taxon>
        <taxon>Campylobacterota</taxon>
        <taxon>Epsilonproteobacteria</taxon>
        <taxon>Campylobacterales</taxon>
        <taxon>Campylobacteraceae</taxon>
        <taxon>Campylobacter</taxon>
    </lineage>
</organism>
<feature type="transmembrane region" description="Helical" evidence="7">
    <location>
        <begin position="15"/>
        <end position="36"/>
    </location>
</feature>
<dbReference type="InterPro" id="IPR027417">
    <property type="entry name" value="P-loop_NTPase"/>
</dbReference>
<feature type="domain" description="ABC transmembrane type-1" evidence="9">
    <location>
        <begin position="15"/>
        <end position="291"/>
    </location>
</feature>
<dbReference type="PANTHER" id="PTHR24221:SF654">
    <property type="entry name" value="ATP-BINDING CASSETTE SUB-FAMILY B MEMBER 6"/>
    <property type="match status" value="1"/>
</dbReference>
<dbReference type="PROSITE" id="PS50893">
    <property type="entry name" value="ABC_TRANSPORTER_2"/>
    <property type="match status" value="1"/>
</dbReference>
<keyword evidence="3" id="KW-0547">Nucleotide-binding</keyword>
<name>A0AAU7E6Y8_9BACT</name>
<dbReference type="InterPro" id="IPR036640">
    <property type="entry name" value="ABC1_TM_sf"/>
</dbReference>
<dbReference type="SUPFAM" id="SSF52540">
    <property type="entry name" value="P-loop containing nucleoside triphosphate hydrolases"/>
    <property type="match status" value="1"/>
</dbReference>
<dbReference type="Pfam" id="PF00664">
    <property type="entry name" value="ABC_membrane"/>
    <property type="match status" value="1"/>
</dbReference>
<feature type="transmembrane region" description="Helical" evidence="7">
    <location>
        <begin position="149"/>
        <end position="167"/>
    </location>
</feature>
<dbReference type="InterPro" id="IPR003593">
    <property type="entry name" value="AAA+_ATPase"/>
</dbReference>
<evidence type="ECO:0000259" key="8">
    <source>
        <dbReference type="PROSITE" id="PS50893"/>
    </source>
</evidence>
<sequence>MNFILELLKNNKLKIFFFLSFSIFTSILGVLVLVFINEYLLKANSNEGIFIFYFLALLIVFFLSSIFVEISLSIFGQNFIFSMQKRVVKQILDTSMSKISQIGKAKLLASLGSDVRNVSFGLLRFPEFIQSSILILCTCVYLCYLSPKIFAICLVWIIFVFLSNNFLMMKVYKYFKNARENDDALQNNYQNILDGHRELILNRFRAKHYYEFEFEKNAKNKKRNSTIANILHNLSNNWTNIALLALVGLEFYFSLHFSWTSIENATTIALSILFLRTPLVAMIGSFPTLILAKIALDKIAKLELENFEQNFTLHSNKEHWQSIRFDKVAFSYNEKFSLKPTSLEIHKGELIFLIGKNGSGKSTFSMLLAGLISPKEGEIYLDDQKIDSSNLVKYQSLITAIFSDFHLFTQTLENDNFASEEEIKYWLEFLELYEKTDIKDHKITTTKLSTGQRKRLAMFIALLEKRDILILDEWAADQDPVFRRFFYKKLLPLLKEQGKTIFAITHDDAYFDSADRIFLAQNGEISELKGENIKEKARNLIARFE</sequence>
<dbReference type="NCBIfam" id="TIGR01194">
    <property type="entry name" value="cyc_pep_trnsptr"/>
    <property type="match status" value="1"/>
</dbReference>
<accession>A0AAU7E6Y8</accession>
<dbReference type="Gene3D" id="3.40.50.300">
    <property type="entry name" value="P-loop containing nucleotide triphosphate hydrolases"/>
    <property type="match status" value="1"/>
</dbReference>
<dbReference type="Gene3D" id="1.20.1560.10">
    <property type="entry name" value="ABC transporter type 1, transmembrane domain"/>
    <property type="match status" value="1"/>
</dbReference>
<dbReference type="AlphaFoldDB" id="A0AAU7E6Y8"/>
<dbReference type="PANTHER" id="PTHR24221">
    <property type="entry name" value="ATP-BINDING CASSETTE SUB-FAMILY B"/>
    <property type="match status" value="1"/>
</dbReference>
<feature type="transmembrane region" description="Helical" evidence="7">
    <location>
        <begin position="241"/>
        <end position="262"/>
    </location>
</feature>
<dbReference type="GO" id="GO:1904680">
    <property type="term" value="F:peptide transmembrane transporter activity"/>
    <property type="evidence" value="ECO:0007669"/>
    <property type="project" value="InterPro"/>
</dbReference>
<dbReference type="GO" id="GO:0016887">
    <property type="term" value="F:ATP hydrolysis activity"/>
    <property type="evidence" value="ECO:0007669"/>
    <property type="project" value="InterPro"/>
</dbReference>
<dbReference type="RefSeq" id="WP_348518598.1">
    <property type="nucleotide sequence ID" value="NZ_CP155620.1"/>
</dbReference>
<feature type="transmembrane region" description="Helical" evidence="7">
    <location>
        <begin position="48"/>
        <end position="76"/>
    </location>
</feature>
<feature type="domain" description="ABC transporter" evidence="8">
    <location>
        <begin position="323"/>
        <end position="545"/>
    </location>
</feature>
<dbReference type="NCBIfam" id="NF007813">
    <property type="entry name" value="PRK10522.1"/>
    <property type="match status" value="1"/>
</dbReference>
<dbReference type="InterPro" id="IPR039421">
    <property type="entry name" value="Type_1_exporter"/>
</dbReference>
<evidence type="ECO:0000256" key="3">
    <source>
        <dbReference type="ARBA" id="ARBA00022741"/>
    </source>
</evidence>
<evidence type="ECO:0000256" key="1">
    <source>
        <dbReference type="ARBA" id="ARBA00004651"/>
    </source>
</evidence>
<dbReference type="SMART" id="SM00382">
    <property type="entry name" value="AAA"/>
    <property type="match status" value="1"/>
</dbReference>
<dbReference type="GO" id="GO:0005524">
    <property type="term" value="F:ATP binding"/>
    <property type="evidence" value="ECO:0007669"/>
    <property type="project" value="UniProtKB-KW"/>
</dbReference>
<dbReference type="InterPro" id="IPR011527">
    <property type="entry name" value="ABC1_TM_dom"/>
</dbReference>
<dbReference type="SUPFAM" id="SSF90123">
    <property type="entry name" value="ABC transporter transmembrane region"/>
    <property type="match status" value="1"/>
</dbReference>
<dbReference type="GO" id="GO:0005886">
    <property type="term" value="C:plasma membrane"/>
    <property type="evidence" value="ECO:0007669"/>
    <property type="project" value="UniProtKB-SubCell"/>
</dbReference>
<evidence type="ECO:0000259" key="9">
    <source>
        <dbReference type="PROSITE" id="PS50929"/>
    </source>
</evidence>
<keyword evidence="6 7" id="KW-0472">Membrane</keyword>
<feature type="transmembrane region" description="Helical" evidence="7">
    <location>
        <begin position="125"/>
        <end position="143"/>
    </location>
</feature>
<evidence type="ECO:0000313" key="10">
    <source>
        <dbReference type="EMBL" id="XBJ29259.1"/>
    </source>
</evidence>
<proteinExistence type="predicted"/>
<evidence type="ECO:0000256" key="7">
    <source>
        <dbReference type="SAM" id="Phobius"/>
    </source>
</evidence>
<dbReference type="GO" id="GO:0140359">
    <property type="term" value="F:ABC-type transporter activity"/>
    <property type="evidence" value="ECO:0007669"/>
    <property type="project" value="InterPro"/>
</dbReference>
<keyword evidence="2 7" id="KW-0812">Transmembrane</keyword>
<evidence type="ECO:0000256" key="5">
    <source>
        <dbReference type="ARBA" id="ARBA00022989"/>
    </source>
</evidence>
<keyword evidence="5 7" id="KW-1133">Transmembrane helix</keyword>
<keyword evidence="4" id="KW-0067">ATP-binding</keyword>
<dbReference type="InterPro" id="IPR005898">
    <property type="entry name" value="Cyc_pep_transpt_SyrD/YojI"/>
</dbReference>